<dbReference type="GO" id="GO:0003676">
    <property type="term" value="F:nucleic acid binding"/>
    <property type="evidence" value="ECO:0007669"/>
    <property type="project" value="InterPro"/>
</dbReference>
<keyword evidence="3" id="KW-1003">Cell membrane</keyword>
<feature type="region of interest" description="Disordered" evidence="15">
    <location>
        <begin position="666"/>
        <end position="690"/>
    </location>
</feature>
<dbReference type="Proteomes" id="UP000006365">
    <property type="component" value="Chromosome"/>
</dbReference>
<dbReference type="EC" id="2.4.1.129" evidence="17"/>
<dbReference type="SUPFAM" id="SSF56601">
    <property type="entry name" value="beta-lactamase/transpeptidase-like"/>
    <property type="match status" value="2"/>
</dbReference>
<dbReference type="GO" id="GO:0006508">
    <property type="term" value="P:proteolysis"/>
    <property type="evidence" value="ECO:0007669"/>
    <property type="project" value="UniProtKB-KW"/>
</dbReference>
<sequence>MIRFFKYCFVFFFFCSLLMVAAGTAGLYYLVVMVPTPEIEEAHINEILGRESPVFYRDGQTKLGVLFEGIHRQYLPYKDIPQDFVNALIAAEDNQYFHHFGIDPPGIIRAMIANLQAGRIVQGGSTITQQTAKNLFKRESRSMEAKIKELLFALRLEHRYSKEKILEFYCNQFFVSGNGHGLGVAARYFFDKEPKELTLLECAFIAGSVKRPNYYNPFLRKNQANAEEVRQRGEERVNYVLEQMRKVGMLGERDYKQLNVSNLVFRQGKMSFAQNTAMDLVKEGLETAFIADTLEENGISNISTSGARIITSLDQSIQAKTVQALRRQLSQLDVRLRGYSRAQVQSEYQSLDYSGDEDFVPGNCVFGTVEEITDTRERGPVVRVVFDEGRAVGTIDSSGLVRLADAHAKFARNAAASGPADRKAVLRQVQAGDKVYTCIREVDDGGMLLLDLEKYPKVEGAAFVLQEGAIRAMSGGMSNLNYNRATTAKRLMGSTFKTFVLAAALQLGWSPIDMISNTPQTFMFMNRPYAPQPDHDSPFGSVSLSWAGVTSENVAAVWLLYHLTDHLTPAMVRELATQVDMAPRVVDGTTEDYQQYKARMRDKYGIVVSREYLGRAVFSSAVRALKPDFVFENRTGEYGRLERMRYDEFLGLRALLPRLAEFRRSPLQSPPTVDPDSAFDNPGESVPPTAGRLVKDTLGRFIFTRRSELPPNWMELSAREIADHLFSLDPTRYESFWQEEVQLEGVLSAADVQQLDEQIRIERDKVDSDKLYSMEVLSEVRDFRVMLGLQYMVRLAKECGINSNFEPVLSLPLGSNVVSLSEMTRLYETLLTGYRHDAADASTLALAELDGRVDPDGAAIIERIETPEGRVVYSRQVHKTRVIDAKSSAAIGNILQNVIPYGTGKYAKEHVRLRSTDPERQKIVDGIKQTYPLLGKTGTANDYRNAAFLGFVPVLLPDQSGVGFEGGYTVGVYTGYDDNMPMVRGRFRVSGSQGALPAWSDIAQGLLDVERIADRIDPVDLTFDGLSLRYPDVGQIFVPVAPNQGGAAASSSGARQVVPPAGPASLCFGARTEGGRFEPLRQFLPFWKNR</sequence>
<keyword evidence="7 17" id="KW-0808">Transferase</keyword>
<evidence type="ECO:0000313" key="17">
    <source>
        <dbReference type="EMBL" id="ADW17057.1"/>
    </source>
</evidence>
<evidence type="ECO:0000256" key="7">
    <source>
        <dbReference type="ARBA" id="ARBA00022679"/>
    </source>
</evidence>
<dbReference type="InterPro" id="IPR023346">
    <property type="entry name" value="Lysozyme-like_dom_sf"/>
</dbReference>
<keyword evidence="5" id="KW-0378">Hydrolase</keyword>
<organism evidence="17 18">
    <name type="scientific">Desulfobulbus propionicus (strain ATCC 33891 / DSM 2032 / VKM B-1956 / 1pr3)</name>
    <dbReference type="NCBI Taxonomy" id="577650"/>
    <lineage>
        <taxon>Bacteria</taxon>
        <taxon>Pseudomonadati</taxon>
        <taxon>Thermodesulfobacteriota</taxon>
        <taxon>Desulfobulbia</taxon>
        <taxon>Desulfobulbales</taxon>
        <taxon>Desulfobulbaceae</taxon>
        <taxon>Desulfobulbus</taxon>
    </lineage>
</organism>
<name>A0A7U3YKG9_DESPD</name>
<evidence type="ECO:0000313" key="18">
    <source>
        <dbReference type="Proteomes" id="UP000006365"/>
    </source>
</evidence>
<evidence type="ECO:0000256" key="14">
    <source>
        <dbReference type="ARBA" id="ARBA00049902"/>
    </source>
</evidence>
<keyword evidence="6 17" id="KW-0328">Glycosyltransferase</keyword>
<dbReference type="InterPro" id="IPR001264">
    <property type="entry name" value="Glyco_trans_51"/>
</dbReference>
<dbReference type="InterPro" id="IPR012338">
    <property type="entry name" value="Beta-lactam/transpept-like"/>
</dbReference>
<dbReference type="GO" id="GO:0008360">
    <property type="term" value="P:regulation of cell shape"/>
    <property type="evidence" value="ECO:0007669"/>
    <property type="project" value="UniProtKB-KW"/>
</dbReference>
<protein>
    <submittedName>
        <fullName evidence="17">Peptidoglycan glycosyltransferase</fullName>
        <ecNumber evidence="17">2.4.1.129</ecNumber>
    </submittedName>
</protein>
<dbReference type="GO" id="GO:0030288">
    <property type="term" value="C:outer membrane-bounded periplasmic space"/>
    <property type="evidence" value="ECO:0007669"/>
    <property type="project" value="TreeGrafter"/>
</dbReference>
<evidence type="ECO:0000256" key="12">
    <source>
        <dbReference type="ARBA" id="ARBA00023316"/>
    </source>
</evidence>
<dbReference type="KEGG" id="dpr:Despr_0883"/>
<dbReference type="GO" id="GO:0071555">
    <property type="term" value="P:cell wall organization"/>
    <property type="evidence" value="ECO:0007669"/>
    <property type="project" value="UniProtKB-KW"/>
</dbReference>
<evidence type="ECO:0000259" key="16">
    <source>
        <dbReference type="PROSITE" id="PS50126"/>
    </source>
</evidence>
<accession>A0A7U3YKG9</accession>
<comment type="subcellular location">
    <subcellularLocation>
        <location evidence="1">Cell membrane</location>
    </subcellularLocation>
</comment>
<evidence type="ECO:0000256" key="9">
    <source>
        <dbReference type="ARBA" id="ARBA00022984"/>
    </source>
</evidence>
<gene>
    <name evidence="17" type="ordered locus">Despr_0883</name>
</gene>
<dbReference type="RefSeq" id="WP_015723601.1">
    <property type="nucleotide sequence ID" value="NC_014972.1"/>
</dbReference>
<dbReference type="GO" id="GO:0009002">
    <property type="term" value="F:serine-type D-Ala-D-Ala carboxypeptidase activity"/>
    <property type="evidence" value="ECO:0007669"/>
    <property type="project" value="UniProtKB-EC"/>
</dbReference>
<dbReference type="PANTHER" id="PTHR32282:SF11">
    <property type="entry name" value="PENICILLIN-BINDING PROTEIN 1B"/>
    <property type="match status" value="1"/>
</dbReference>
<reference evidence="17 18" key="1">
    <citation type="journal article" date="2011" name="Stand. Genomic Sci.">
        <title>Complete genome sequence of Desulfobulbus propionicus type strain (1pr3).</title>
        <authorList>
            <person name="Pagani I."/>
            <person name="Lapidus A."/>
            <person name="Nolan M."/>
            <person name="Lucas S."/>
            <person name="Hammon N."/>
            <person name="Deshpande S."/>
            <person name="Cheng J.F."/>
            <person name="Chertkov O."/>
            <person name="Davenport K."/>
            <person name="Tapia R."/>
            <person name="Han C."/>
            <person name="Goodwin L."/>
            <person name="Pitluck S."/>
            <person name="Liolios K."/>
            <person name="Mavromatis K."/>
            <person name="Ivanova N."/>
            <person name="Mikhailova N."/>
            <person name="Pati A."/>
            <person name="Chen A."/>
            <person name="Palaniappan K."/>
            <person name="Land M."/>
            <person name="Hauser L."/>
            <person name="Chang Y.J."/>
            <person name="Jeffries C.D."/>
            <person name="Detter J.C."/>
            <person name="Brambilla E."/>
            <person name="Kannan K.P."/>
            <person name="Djao O.D."/>
            <person name="Rohde M."/>
            <person name="Pukall R."/>
            <person name="Spring S."/>
            <person name="Goker M."/>
            <person name="Sikorski J."/>
            <person name="Woyke T."/>
            <person name="Bristow J."/>
            <person name="Eisen J.A."/>
            <person name="Markowitz V."/>
            <person name="Hugenholtz P."/>
            <person name="Kyrpides N.C."/>
            <person name="Klenk H.P."/>
        </authorList>
    </citation>
    <scope>NUCLEOTIDE SEQUENCE [LARGE SCALE GENOMIC DNA]</scope>
    <source>
        <strain evidence="18">ATCC 33891 / DSM 2032 / 1pr3</strain>
    </source>
</reference>
<evidence type="ECO:0000256" key="10">
    <source>
        <dbReference type="ARBA" id="ARBA00023136"/>
    </source>
</evidence>
<dbReference type="GO" id="GO:0005886">
    <property type="term" value="C:plasma membrane"/>
    <property type="evidence" value="ECO:0007669"/>
    <property type="project" value="UniProtKB-SubCell"/>
</dbReference>
<dbReference type="Pfam" id="PF00912">
    <property type="entry name" value="Transgly"/>
    <property type="match status" value="1"/>
</dbReference>
<dbReference type="Gene3D" id="3.40.710.10">
    <property type="entry name" value="DD-peptidase/beta-lactamase superfamily"/>
    <property type="match status" value="2"/>
</dbReference>
<keyword evidence="9" id="KW-0573">Peptidoglycan synthesis</keyword>
<comment type="catalytic activity">
    <reaction evidence="14">
        <text>[GlcNAc-(1-&gt;4)-Mur2Ac(oyl-L-Ala-gamma-D-Glu-L-Lys-D-Ala-D-Ala)](n)-di-trans,octa-cis-undecaprenyl diphosphate + beta-D-GlcNAc-(1-&gt;4)-Mur2Ac(oyl-L-Ala-gamma-D-Glu-L-Lys-D-Ala-D-Ala)-di-trans,octa-cis-undecaprenyl diphosphate = [GlcNAc-(1-&gt;4)-Mur2Ac(oyl-L-Ala-gamma-D-Glu-L-Lys-D-Ala-D-Ala)](n+1)-di-trans,octa-cis-undecaprenyl diphosphate + di-trans,octa-cis-undecaprenyl diphosphate + H(+)</text>
        <dbReference type="Rhea" id="RHEA:23708"/>
        <dbReference type="Rhea" id="RHEA-COMP:9602"/>
        <dbReference type="Rhea" id="RHEA-COMP:9603"/>
        <dbReference type="ChEBI" id="CHEBI:15378"/>
        <dbReference type="ChEBI" id="CHEBI:58405"/>
        <dbReference type="ChEBI" id="CHEBI:60033"/>
        <dbReference type="ChEBI" id="CHEBI:78435"/>
        <dbReference type="EC" id="2.4.99.28"/>
    </reaction>
</comment>
<comment type="pathway">
    <text evidence="2">Cell wall biogenesis; peptidoglycan biosynthesis.</text>
</comment>
<evidence type="ECO:0000256" key="13">
    <source>
        <dbReference type="ARBA" id="ARBA00034000"/>
    </source>
</evidence>
<keyword evidence="10" id="KW-0472">Membrane</keyword>
<dbReference type="EMBL" id="CP002364">
    <property type="protein sequence ID" value="ADW17057.1"/>
    <property type="molecule type" value="Genomic_DNA"/>
</dbReference>
<dbReference type="PROSITE" id="PS50126">
    <property type="entry name" value="S1"/>
    <property type="match status" value="1"/>
</dbReference>
<evidence type="ECO:0000256" key="6">
    <source>
        <dbReference type="ARBA" id="ARBA00022676"/>
    </source>
</evidence>
<keyword evidence="18" id="KW-1185">Reference proteome</keyword>
<evidence type="ECO:0000256" key="8">
    <source>
        <dbReference type="ARBA" id="ARBA00022960"/>
    </source>
</evidence>
<evidence type="ECO:0000256" key="4">
    <source>
        <dbReference type="ARBA" id="ARBA00022645"/>
    </source>
</evidence>
<dbReference type="SUPFAM" id="SSF53955">
    <property type="entry name" value="Lysozyme-like"/>
    <property type="match status" value="1"/>
</dbReference>
<dbReference type="AlphaFoldDB" id="A0A7U3YKG9"/>
<evidence type="ECO:0000256" key="3">
    <source>
        <dbReference type="ARBA" id="ARBA00022475"/>
    </source>
</evidence>
<dbReference type="InterPro" id="IPR036950">
    <property type="entry name" value="PBP_transglycosylase"/>
</dbReference>
<dbReference type="InterPro" id="IPR003029">
    <property type="entry name" value="S1_domain"/>
</dbReference>
<keyword evidence="4" id="KW-0121">Carboxypeptidase</keyword>
<dbReference type="GO" id="GO:0008955">
    <property type="term" value="F:peptidoglycan glycosyltransferase activity"/>
    <property type="evidence" value="ECO:0007669"/>
    <property type="project" value="UniProtKB-EC"/>
</dbReference>
<evidence type="ECO:0000256" key="5">
    <source>
        <dbReference type="ARBA" id="ARBA00022670"/>
    </source>
</evidence>
<keyword evidence="11" id="KW-0511">Multifunctional enzyme</keyword>
<keyword evidence="5" id="KW-0645">Protease</keyword>
<proteinExistence type="predicted"/>
<keyword evidence="8" id="KW-0133">Cell shape</keyword>
<evidence type="ECO:0000256" key="1">
    <source>
        <dbReference type="ARBA" id="ARBA00004236"/>
    </source>
</evidence>
<evidence type="ECO:0000256" key="2">
    <source>
        <dbReference type="ARBA" id="ARBA00004752"/>
    </source>
</evidence>
<dbReference type="GO" id="GO:0009252">
    <property type="term" value="P:peptidoglycan biosynthetic process"/>
    <property type="evidence" value="ECO:0007669"/>
    <property type="project" value="UniProtKB-KW"/>
</dbReference>
<comment type="catalytic activity">
    <reaction evidence="13">
        <text>Preferential cleavage: (Ac)2-L-Lys-D-Ala-|-D-Ala. Also transpeptidation of peptidyl-alanyl moieties that are N-acyl substituents of D-alanine.</text>
        <dbReference type="EC" id="3.4.16.4"/>
    </reaction>
</comment>
<dbReference type="InterPro" id="IPR050396">
    <property type="entry name" value="Glycosyltr_51/Transpeptidase"/>
</dbReference>
<evidence type="ECO:0000256" key="15">
    <source>
        <dbReference type="SAM" id="MobiDB-lite"/>
    </source>
</evidence>
<dbReference type="PANTHER" id="PTHR32282">
    <property type="entry name" value="BINDING PROTEIN TRANSPEPTIDASE, PUTATIVE-RELATED"/>
    <property type="match status" value="1"/>
</dbReference>
<feature type="domain" description="S1 motif" evidence="16">
    <location>
        <begin position="362"/>
        <end position="453"/>
    </location>
</feature>
<dbReference type="Gene3D" id="1.10.3810.10">
    <property type="entry name" value="Biosynthetic peptidoglycan transglycosylase-like"/>
    <property type="match status" value="1"/>
</dbReference>
<keyword evidence="12" id="KW-0961">Cell wall biogenesis/degradation</keyword>
<evidence type="ECO:0000256" key="11">
    <source>
        <dbReference type="ARBA" id="ARBA00023268"/>
    </source>
</evidence>